<keyword evidence="3 12" id="KW-0813">Transport</keyword>
<keyword evidence="5 12" id="KW-0812">Transmembrane</keyword>
<keyword evidence="10" id="KW-0975">Bacterial flagellum</keyword>
<dbReference type="PANTHER" id="PTHR30587:SF0">
    <property type="entry name" value="FLAGELLAR BIOSYNTHETIC PROTEIN FLIP"/>
    <property type="match status" value="1"/>
</dbReference>
<dbReference type="NCBIfam" id="TIGR01103">
    <property type="entry name" value="fliP"/>
    <property type="match status" value="1"/>
</dbReference>
<dbReference type="PANTHER" id="PTHR30587">
    <property type="entry name" value="FLAGELLAR BIOSYNTHETIC PROTEIN FLIP"/>
    <property type="match status" value="1"/>
</dbReference>
<feature type="transmembrane region" description="Helical" evidence="12">
    <location>
        <begin position="187"/>
        <end position="211"/>
    </location>
</feature>
<accession>A0A1F6D2F3</accession>
<evidence type="ECO:0000256" key="7">
    <source>
        <dbReference type="ARBA" id="ARBA00022927"/>
    </source>
</evidence>
<keyword evidence="4 12" id="KW-1003">Cell membrane</keyword>
<dbReference type="PRINTS" id="PR01302">
    <property type="entry name" value="TYPE3IMPPROT"/>
</dbReference>
<evidence type="ECO:0000256" key="10">
    <source>
        <dbReference type="ARBA" id="ARBA00023143"/>
    </source>
</evidence>
<evidence type="ECO:0000256" key="1">
    <source>
        <dbReference type="ARBA" id="ARBA00006257"/>
    </source>
</evidence>
<dbReference type="InterPro" id="IPR005837">
    <property type="entry name" value="FliP"/>
</dbReference>
<feature type="transmembrane region" description="Helical" evidence="12">
    <location>
        <begin position="223"/>
        <end position="243"/>
    </location>
</feature>
<dbReference type="PROSITE" id="PS01061">
    <property type="entry name" value="FLIP_2"/>
    <property type="match status" value="1"/>
</dbReference>
<keyword evidence="13" id="KW-0282">Flagellum</keyword>
<protein>
    <recommendedName>
        <fullName evidence="2 12">Flagellar biosynthetic protein FliP</fullName>
    </recommendedName>
</protein>
<reference evidence="13 14" key="1">
    <citation type="journal article" date="2016" name="Nat. Commun.">
        <title>Thousands of microbial genomes shed light on interconnected biogeochemical processes in an aquifer system.</title>
        <authorList>
            <person name="Anantharaman K."/>
            <person name="Brown C.T."/>
            <person name="Hug L.A."/>
            <person name="Sharon I."/>
            <person name="Castelle C.J."/>
            <person name="Probst A.J."/>
            <person name="Thomas B.C."/>
            <person name="Singh A."/>
            <person name="Wilkins M.J."/>
            <person name="Karaoz U."/>
            <person name="Brodie E.L."/>
            <person name="Williams K.H."/>
            <person name="Hubbard S.S."/>
            <person name="Banfield J.F."/>
        </authorList>
    </citation>
    <scope>NUCLEOTIDE SEQUENCE [LARGE SCALE GENOMIC DNA]</scope>
    <source>
        <strain evidence="14">RIFCSPLOWO2_12_FULL_64_10</strain>
    </source>
</reference>
<organism evidence="13 14">
    <name type="scientific">Handelsmanbacteria sp. (strain RIFCSPLOWO2_12_FULL_64_10)</name>
    <dbReference type="NCBI Taxonomy" id="1817868"/>
    <lineage>
        <taxon>Bacteria</taxon>
        <taxon>Candidatus Handelsmaniibacteriota</taxon>
    </lineage>
</organism>
<evidence type="ECO:0000256" key="2">
    <source>
        <dbReference type="ARBA" id="ARBA00021714"/>
    </source>
</evidence>
<dbReference type="GO" id="GO:0005886">
    <property type="term" value="C:plasma membrane"/>
    <property type="evidence" value="ECO:0007669"/>
    <property type="project" value="UniProtKB-SubCell"/>
</dbReference>
<evidence type="ECO:0000256" key="3">
    <source>
        <dbReference type="ARBA" id="ARBA00022448"/>
    </source>
</evidence>
<evidence type="ECO:0000256" key="5">
    <source>
        <dbReference type="ARBA" id="ARBA00022692"/>
    </source>
</evidence>
<feature type="transmembrane region" description="Helical" evidence="12">
    <location>
        <begin position="43"/>
        <end position="76"/>
    </location>
</feature>
<comment type="subcellular location">
    <subcellularLocation>
        <location evidence="12">Cell membrane</location>
        <topology evidence="12">Multi-pass membrane protein</topology>
    </subcellularLocation>
    <subcellularLocation>
        <location evidence="12">Bacterial flagellum basal body</location>
    </subcellularLocation>
</comment>
<comment type="caution">
    <text evidence="12">Lacks conserved residue(s) required for the propagation of feature annotation.</text>
</comment>
<dbReference type="GO" id="GO:0044781">
    <property type="term" value="P:bacterial-type flagellum organization"/>
    <property type="evidence" value="ECO:0007669"/>
    <property type="project" value="UniProtKB-UniRule"/>
</dbReference>
<sequence length="244" mass="27165">MAVGLVLLLLLVPAGDLLAQGLPRISIEVGQTAKPKEAAVTLQIIFILTVLTLAPAILIMLTSFTRVVTVLSFLRLAIGTQQIPPNQVIIGLALFLTLFIMTPTFEQVYTQAVQPYISEEIDYSVALKRGMEPLRKFMLKQVREKDLALFVRLAKMPQPRTPDDIPNRVLIPSFVISELKTAFQISFVLFIPFIIIDMVVSSTLLSMGMLMLPPISVSLPFKLLLFVLVDGWNLVVRSLVMSFR</sequence>
<keyword evidence="6 12" id="KW-1005">Bacterial flagellum biogenesis</keyword>
<dbReference type="GO" id="GO:0009425">
    <property type="term" value="C:bacterial-type flagellum basal body"/>
    <property type="evidence" value="ECO:0007669"/>
    <property type="project" value="UniProtKB-SubCell"/>
</dbReference>
<dbReference type="AlphaFoldDB" id="A0A1F6D2F3"/>
<evidence type="ECO:0000256" key="9">
    <source>
        <dbReference type="ARBA" id="ARBA00023136"/>
    </source>
</evidence>
<evidence type="ECO:0000256" key="6">
    <source>
        <dbReference type="ARBA" id="ARBA00022795"/>
    </source>
</evidence>
<keyword evidence="9 12" id="KW-0472">Membrane</keyword>
<comment type="similarity">
    <text evidence="1 12">Belongs to the FliP/MopC/SpaP family.</text>
</comment>
<keyword evidence="11 12" id="KW-1006">Bacterial flagellum protein export</keyword>
<keyword evidence="7 12" id="KW-0653">Protein transport</keyword>
<dbReference type="PRINTS" id="PR00951">
    <property type="entry name" value="FLGBIOSNFLIP"/>
</dbReference>
<evidence type="ECO:0000256" key="11">
    <source>
        <dbReference type="ARBA" id="ARBA00023225"/>
    </source>
</evidence>
<name>A0A1F6D2F3_HANXR</name>
<keyword evidence="13" id="KW-0966">Cell projection</keyword>
<gene>
    <name evidence="12" type="primary">fliP</name>
    <name evidence="13" type="ORF">A3F84_01685</name>
</gene>
<dbReference type="Pfam" id="PF00813">
    <property type="entry name" value="FliP"/>
    <property type="match status" value="1"/>
</dbReference>
<evidence type="ECO:0000256" key="8">
    <source>
        <dbReference type="ARBA" id="ARBA00022989"/>
    </source>
</evidence>
<dbReference type="Proteomes" id="UP000178606">
    <property type="component" value="Unassembled WGS sequence"/>
</dbReference>
<evidence type="ECO:0000313" key="13">
    <source>
        <dbReference type="EMBL" id="OGG55614.1"/>
    </source>
</evidence>
<dbReference type="GO" id="GO:0009306">
    <property type="term" value="P:protein secretion"/>
    <property type="evidence" value="ECO:0007669"/>
    <property type="project" value="UniProtKB-UniRule"/>
</dbReference>
<comment type="caution">
    <text evidence="13">The sequence shown here is derived from an EMBL/GenBank/DDBJ whole genome shotgun (WGS) entry which is preliminary data.</text>
</comment>
<keyword evidence="13" id="KW-0969">Cilium</keyword>
<dbReference type="NCBIfam" id="NF009438">
    <property type="entry name" value="PRK12797.1"/>
    <property type="match status" value="1"/>
</dbReference>
<keyword evidence="8 12" id="KW-1133">Transmembrane helix</keyword>
<evidence type="ECO:0000256" key="4">
    <source>
        <dbReference type="ARBA" id="ARBA00022475"/>
    </source>
</evidence>
<evidence type="ECO:0000256" key="12">
    <source>
        <dbReference type="RuleBase" id="RU362069"/>
    </source>
</evidence>
<evidence type="ECO:0000313" key="14">
    <source>
        <dbReference type="Proteomes" id="UP000178606"/>
    </source>
</evidence>
<dbReference type="EMBL" id="MFKF01000066">
    <property type="protein sequence ID" value="OGG55614.1"/>
    <property type="molecule type" value="Genomic_DNA"/>
</dbReference>
<comment type="function">
    <text evidence="12">Plays a role in the flagellum-specific transport system.</text>
</comment>
<dbReference type="InterPro" id="IPR005838">
    <property type="entry name" value="T3SS_IM_P"/>
</dbReference>
<proteinExistence type="inferred from homology"/>